<dbReference type="AlphaFoldDB" id="A0A4R6J268"/>
<dbReference type="RefSeq" id="WP_133473958.1">
    <property type="nucleotide sequence ID" value="NZ_SNWP01000010.1"/>
</dbReference>
<dbReference type="Gene3D" id="3.40.1350.120">
    <property type="match status" value="1"/>
</dbReference>
<reference evidence="1 2" key="1">
    <citation type="submission" date="2019-03" db="EMBL/GenBank/DDBJ databases">
        <title>Genomic Encyclopedia of Archaeal and Bacterial Type Strains, Phase II (KMG-II): from individual species to whole genera.</title>
        <authorList>
            <person name="Goeker M."/>
        </authorList>
    </citation>
    <scope>NUCLEOTIDE SEQUENCE [LARGE SCALE GENOMIC DNA]</scope>
    <source>
        <strain evidence="1 2">DSM 28323</strain>
    </source>
</reference>
<organism evidence="1 2">
    <name type="scientific">Sediminibacterium goheungense</name>
    <dbReference type="NCBI Taxonomy" id="1086393"/>
    <lineage>
        <taxon>Bacteria</taxon>
        <taxon>Pseudomonadati</taxon>
        <taxon>Bacteroidota</taxon>
        <taxon>Chitinophagia</taxon>
        <taxon>Chitinophagales</taxon>
        <taxon>Chitinophagaceae</taxon>
        <taxon>Sediminibacterium</taxon>
    </lineage>
</organism>
<dbReference type="Proteomes" id="UP000295741">
    <property type="component" value="Unassembled WGS sequence"/>
</dbReference>
<keyword evidence="2" id="KW-1185">Reference proteome</keyword>
<proteinExistence type="predicted"/>
<sequence>MAYQEIYKAASVGFVHLHPLHGKEELIMNKSACMVLADYGFKVQLLPCIPENEKQLRSYWLPDVYASKNPDVRINGLLIGDIKSPGQKGYVSAAAIKRCIYAVSQQKVAVVIIDLREKIYTKQDIKKGIYGALQPERNKSIIAVWFITTQKTLVIIERKMLNQQQVHKLLNSI</sequence>
<comment type="caution">
    <text evidence="1">The sequence shown here is derived from an EMBL/GenBank/DDBJ whole genome shotgun (WGS) entry which is preliminary data.</text>
</comment>
<evidence type="ECO:0000313" key="2">
    <source>
        <dbReference type="Proteomes" id="UP000295741"/>
    </source>
</evidence>
<evidence type="ECO:0000313" key="1">
    <source>
        <dbReference type="EMBL" id="TDO29354.1"/>
    </source>
</evidence>
<dbReference type="EMBL" id="SNWP01000010">
    <property type="protein sequence ID" value="TDO29354.1"/>
    <property type="molecule type" value="Genomic_DNA"/>
</dbReference>
<name>A0A4R6J268_9BACT</name>
<accession>A0A4R6J268</accession>
<protein>
    <submittedName>
        <fullName evidence="1">Uncharacterized protein</fullName>
    </submittedName>
</protein>
<dbReference type="OrthoDB" id="675999at2"/>
<gene>
    <name evidence="1" type="ORF">BC659_1443</name>
</gene>